<sequence>MDAIVLAASPNNGLLKSCHSASMEALIPIGSRPMVEYVLQALLQCEPIDRVVLVGPCELEKRYESNDLVQVTAGGTDHLDSLQKGIALLKEPSEEILVVAGDVPLLTAQAICRFLESCRNSNGDLYYPLIRREVSEGKYPGMKRTFVRLRDGEVTGGNLLLFKRSILDSIVAKGREFIKLRKDPFGLAGLLGWRFLLSFMTGTLTVQDAQNRVSELLGIEGRAIIVEDPEIGFDIDKPTDLELARKILCS</sequence>
<dbReference type="GO" id="GO:0016779">
    <property type="term" value="F:nucleotidyltransferase activity"/>
    <property type="evidence" value="ECO:0007669"/>
    <property type="project" value="UniProtKB-ARBA"/>
</dbReference>
<evidence type="ECO:0000313" key="3">
    <source>
        <dbReference type="Proteomes" id="UP000366051"/>
    </source>
</evidence>
<protein>
    <recommendedName>
        <fullName evidence="1">MobA-like NTP transferase domain-containing protein</fullName>
    </recommendedName>
</protein>
<name>A0A5Q2N459_9FIRM</name>
<evidence type="ECO:0000313" key="2">
    <source>
        <dbReference type="EMBL" id="QGG48693.1"/>
    </source>
</evidence>
<dbReference type="KEGG" id="hcv:FTV88_2600"/>
<dbReference type="RefSeq" id="WP_162008022.1">
    <property type="nucleotide sequence ID" value="NZ_CP045875.1"/>
</dbReference>
<keyword evidence="3" id="KW-1185">Reference proteome</keyword>
<dbReference type="InterPro" id="IPR029044">
    <property type="entry name" value="Nucleotide-diphossugar_trans"/>
</dbReference>
<dbReference type="AlphaFoldDB" id="A0A5Q2N459"/>
<organism evidence="2 3">
    <name type="scientific">Heliorestis convoluta</name>
    <dbReference type="NCBI Taxonomy" id="356322"/>
    <lineage>
        <taxon>Bacteria</taxon>
        <taxon>Bacillati</taxon>
        <taxon>Bacillota</taxon>
        <taxon>Clostridia</taxon>
        <taxon>Eubacteriales</taxon>
        <taxon>Heliobacteriaceae</taxon>
        <taxon>Heliorestis</taxon>
    </lineage>
</organism>
<dbReference type="EMBL" id="CP045875">
    <property type="protein sequence ID" value="QGG48693.1"/>
    <property type="molecule type" value="Genomic_DNA"/>
</dbReference>
<dbReference type="InterPro" id="IPR025877">
    <property type="entry name" value="MobA-like_NTP_Trfase"/>
</dbReference>
<reference evidence="3" key="1">
    <citation type="submission" date="2019-11" db="EMBL/GenBank/DDBJ databases">
        <title>Genome sequence of Heliorestis convoluta strain HH, an alkaliphilic and minimalistic phototrophic bacterium from a soda lake in Egypt.</title>
        <authorList>
            <person name="Dewey E.D."/>
            <person name="Stokes L.M."/>
            <person name="Burchell B.M."/>
            <person name="Shaffer K.N."/>
            <person name="Huntington A.M."/>
            <person name="Baker J.M."/>
            <person name="Nadendla S."/>
            <person name="Giglio M.G."/>
            <person name="Touchman J.W."/>
            <person name="Blankenship R.E."/>
            <person name="Madigan M.T."/>
            <person name="Sattley W.M."/>
        </authorList>
    </citation>
    <scope>NUCLEOTIDE SEQUENCE [LARGE SCALE GENOMIC DNA]</scope>
    <source>
        <strain evidence="3">HH</strain>
    </source>
</reference>
<dbReference type="Gene3D" id="3.90.550.10">
    <property type="entry name" value="Spore Coat Polysaccharide Biosynthesis Protein SpsA, Chain A"/>
    <property type="match status" value="1"/>
</dbReference>
<evidence type="ECO:0000259" key="1">
    <source>
        <dbReference type="Pfam" id="PF12804"/>
    </source>
</evidence>
<feature type="domain" description="MobA-like NTP transferase" evidence="1">
    <location>
        <begin position="22"/>
        <end position="170"/>
    </location>
</feature>
<gene>
    <name evidence="2" type="ORF">FTV88_2600</name>
</gene>
<accession>A0A5Q2N459</accession>
<dbReference type="Proteomes" id="UP000366051">
    <property type="component" value="Chromosome"/>
</dbReference>
<proteinExistence type="predicted"/>
<dbReference type="Pfam" id="PF12804">
    <property type="entry name" value="NTP_transf_3"/>
    <property type="match status" value="1"/>
</dbReference>
<dbReference type="SUPFAM" id="SSF53448">
    <property type="entry name" value="Nucleotide-diphospho-sugar transferases"/>
    <property type="match status" value="1"/>
</dbReference>